<feature type="domain" description="RNase H type-1" evidence="1">
    <location>
        <begin position="1"/>
        <end position="118"/>
    </location>
</feature>
<reference evidence="2 3" key="1">
    <citation type="submission" date="2024-07" db="EMBL/GenBank/DDBJ databases">
        <title>Section-level genome sequencing and comparative genomics of Aspergillus sections Usti and Cavernicolus.</title>
        <authorList>
            <consortium name="Lawrence Berkeley National Laboratory"/>
            <person name="Nybo J.L."/>
            <person name="Vesth T.C."/>
            <person name="Theobald S."/>
            <person name="Frisvad J.C."/>
            <person name="Larsen T.O."/>
            <person name="Kjaerboelling I."/>
            <person name="Rothschild-Mancinelli K."/>
            <person name="Lyhne E.K."/>
            <person name="Kogle M.E."/>
            <person name="Barry K."/>
            <person name="Clum A."/>
            <person name="Na H."/>
            <person name="Ledsgaard L."/>
            <person name="Lin J."/>
            <person name="Lipzen A."/>
            <person name="Kuo A."/>
            <person name="Riley R."/>
            <person name="Mondo S."/>
            <person name="Labutti K."/>
            <person name="Haridas S."/>
            <person name="Pangalinan J."/>
            <person name="Salamov A.A."/>
            <person name="Simmons B.A."/>
            <person name="Magnuson J.K."/>
            <person name="Chen J."/>
            <person name="Drula E."/>
            <person name="Henrissat B."/>
            <person name="Wiebenga A."/>
            <person name="Lubbers R.J."/>
            <person name="Gomes A.C."/>
            <person name="Makela M.R."/>
            <person name="Stajich J."/>
            <person name="Grigoriev I.V."/>
            <person name="Mortensen U.H."/>
            <person name="De Vries R.P."/>
            <person name="Baker S.E."/>
            <person name="Andersen M.R."/>
        </authorList>
    </citation>
    <scope>NUCLEOTIDE SEQUENCE [LARGE SCALE GENOMIC DNA]</scope>
    <source>
        <strain evidence="2 3">CBS 209.92</strain>
    </source>
</reference>
<gene>
    <name evidence="2" type="ORF">BJX66DRAFT_87987</name>
</gene>
<evidence type="ECO:0000313" key="3">
    <source>
        <dbReference type="Proteomes" id="UP001610563"/>
    </source>
</evidence>
<dbReference type="InterPro" id="IPR012337">
    <property type="entry name" value="RNaseH-like_sf"/>
</dbReference>
<name>A0ABR4GF09_9EURO</name>
<dbReference type="InterPro" id="IPR036397">
    <property type="entry name" value="RNaseH_sf"/>
</dbReference>
<evidence type="ECO:0000313" key="2">
    <source>
        <dbReference type="EMBL" id="KAL2797635.1"/>
    </source>
</evidence>
<dbReference type="Gene3D" id="3.30.420.10">
    <property type="entry name" value="Ribonuclease H-like superfamily/Ribonuclease H"/>
    <property type="match status" value="1"/>
</dbReference>
<organism evidence="2 3">
    <name type="scientific">Aspergillus keveii</name>
    <dbReference type="NCBI Taxonomy" id="714993"/>
    <lineage>
        <taxon>Eukaryota</taxon>
        <taxon>Fungi</taxon>
        <taxon>Dikarya</taxon>
        <taxon>Ascomycota</taxon>
        <taxon>Pezizomycotina</taxon>
        <taxon>Eurotiomycetes</taxon>
        <taxon>Eurotiomycetidae</taxon>
        <taxon>Eurotiales</taxon>
        <taxon>Aspergillaceae</taxon>
        <taxon>Aspergillus</taxon>
        <taxon>Aspergillus subgen. Nidulantes</taxon>
    </lineage>
</organism>
<dbReference type="InterPro" id="IPR002156">
    <property type="entry name" value="RNaseH_domain"/>
</dbReference>
<evidence type="ECO:0000259" key="1">
    <source>
        <dbReference type="PROSITE" id="PS50879"/>
    </source>
</evidence>
<dbReference type="CDD" id="cd09276">
    <property type="entry name" value="Rnase_HI_RT_non_LTR"/>
    <property type="match status" value="1"/>
</dbReference>
<dbReference type="SUPFAM" id="SSF53098">
    <property type="entry name" value="Ribonuclease H-like"/>
    <property type="match status" value="1"/>
</dbReference>
<sequence length="162" mass="17741">MFTLSPTCSSNTGELFAIMAAVGIAADLGQKRSHDSDTPRRIIIFSDCAPSLNAIRRDHAIPRSVKKCANGGGLMVKLAEKSLEISRSGVQLELRWVPGHSGNQGNQRAHILARRAAKARYKKAPLAFVAVLRAGGTKMREVVMDSWEHQKKRELESHSNTP</sequence>
<dbReference type="Pfam" id="PF00075">
    <property type="entry name" value="RNase_H"/>
    <property type="match status" value="1"/>
</dbReference>
<proteinExistence type="predicted"/>
<dbReference type="PROSITE" id="PS50879">
    <property type="entry name" value="RNASE_H_1"/>
    <property type="match status" value="1"/>
</dbReference>
<dbReference type="EMBL" id="JBFTWV010000018">
    <property type="protein sequence ID" value="KAL2797635.1"/>
    <property type="molecule type" value="Genomic_DNA"/>
</dbReference>
<keyword evidence="3" id="KW-1185">Reference proteome</keyword>
<accession>A0ABR4GF09</accession>
<dbReference type="Proteomes" id="UP001610563">
    <property type="component" value="Unassembled WGS sequence"/>
</dbReference>
<protein>
    <recommendedName>
        <fullName evidence="1">RNase H type-1 domain-containing protein</fullName>
    </recommendedName>
</protein>
<comment type="caution">
    <text evidence="2">The sequence shown here is derived from an EMBL/GenBank/DDBJ whole genome shotgun (WGS) entry which is preliminary data.</text>
</comment>